<reference evidence="1 2" key="1">
    <citation type="submission" date="2011-06" db="EMBL/GenBank/DDBJ databases">
        <title>The Genome Sequence of Fusarium oxysporum FOSC 3-a.</title>
        <authorList>
            <consortium name="The Broad Institute Genome Sequencing Platform"/>
            <person name="Ma L.-J."/>
            <person name="Gale L.R."/>
            <person name="Schwartz D.C."/>
            <person name="Zhou S."/>
            <person name="Corby-Kistler H."/>
            <person name="Young S.K."/>
            <person name="Zeng Q."/>
            <person name="Gargeya S."/>
            <person name="Fitzgerald M."/>
            <person name="Haas B."/>
            <person name="Abouelleil A."/>
            <person name="Alvarado L."/>
            <person name="Arachchi H.M."/>
            <person name="Berlin A."/>
            <person name="Brown A."/>
            <person name="Chapman S.B."/>
            <person name="Chen Z."/>
            <person name="Dunbar C."/>
            <person name="Freedman E."/>
            <person name="Gearin G."/>
            <person name="Gellesch M."/>
            <person name="Goldberg J."/>
            <person name="Griggs A."/>
            <person name="Gujja S."/>
            <person name="Heiman D."/>
            <person name="Howarth C."/>
            <person name="Larson L."/>
            <person name="Lui A."/>
            <person name="MacDonald P.J.P."/>
            <person name="Mehta T."/>
            <person name="Montmayeur A."/>
            <person name="Murphy C."/>
            <person name="Neiman D."/>
            <person name="Pearson M."/>
            <person name="Priest M."/>
            <person name="Roberts A."/>
            <person name="Saif S."/>
            <person name="Shea T."/>
            <person name="Shenoy N."/>
            <person name="Sisk P."/>
            <person name="Stolte C."/>
            <person name="Sykes S."/>
            <person name="Wortman J."/>
            <person name="Nusbaum C."/>
            <person name="Birren B."/>
        </authorList>
    </citation>
    <scope>NUCLEOTIDE SEQUENCE [LARGE SCALE GENOMIC DNA]</scope>
    <source>
        <strain evidence="2">FOSC 3-a</strain>
    </source>
</reference>
<dbReference type="Proteomes" id="UP000030753">
    <property type="component" value="Unassembled WGS sequence"/>
</dbReference>
<protein>
    <submittedName>
        <fullName evidence="1">Uncharacterized protein</fullName>
    </submittedName>
</protein>
<gene>
    <name evidence="1" type="ORF">FOYG_11377</name>
</gene>
<dbReference type="EMBL" id="JH717845">
    <property type="protein sequence ID" value="EWY87125.1"/>
    <property type="molecule type" value="Genomic_DNA"/>
</dbReference>
<evidence type="ECO:0000313" key="2">
    <source>
        <dbReference type="Proteomes" id="UP000030753"/>
    </source>
</evidence>
<sequence length="41" mass="4859">MERFQYSAAKPRLGGQRRLHALKRTKERGVKMKREETDPMA</sequence>
<dbReference type="AlphaFoldDB" id="W9I1H3"/>
<proteinExistence type="predicted"/>
<accession>W9I1H3</accession>
<organism evidence="1 2">
    <name type="scientific">Fusarium oxysporum NRRL 32931</name>
    <dbReference type="NCBI Taxonomy" id="660029"/>
    <lineage>
        <taxon>Eukaryota</taxon>
        <taxon>Fungi</taxon>
        <taxon>Dikarya</taxon>
        <taxon>Ascomycota</taxon>
        <taxon>Pezizomycotina</taxon>
        <taxon>Sordariomycetes</taxon>
        <taxon>Hypocreomycetidae</taxon>
        <taxon>Hypocreales</taxon>
        <taxon>Nectriaceae</taxon>
        <taxon>Fusarium</taxon>
        <taxon>Fusarium oxysporum species complex</taxon>
    </lineage>
</organism>
<dbReference type="HOGENOM" id="CLU_3279484_0_0_1"/>
<evidence type="ECO:0000313" key="1">
    <source>
        <dbReference type="EMBL" id="EWY87125.1"/>
    </source>
</evidence>
<name>W9I1H3_FUSOX</name>